<evidence type="ECO:0000259" key="2">
    <source>
        <dbReference type="PROSITE" id="PS51029"/>
    </source>
</evidence>
<proteinExistence type="predicted"/>
<dbReference type="Pfam" id="PF10545">
    <property type="entry name" value="MADF_DNA_bdg"/>
    <property type="match status" value="1"/>
</dbReference>
<dbReference type="PANTHER" id="PTHR12243:SF69">
    <property type="entry name" value="SI:CH73-59F11.3"/>
    <property type="match status" value="1"/>
</dbReference>
<dbReference type="Proteomes" id="UP000092445">
    <property type="component" value="Unassembled WGS sequence"/>
</dbReference>
<dbReference type="PANTHER" id="PTHR12243">
    <property type="entry name" value="MADF DOMAIN TRANSCRIPTION FACTOR"/>
    <property type="match status" value="1"/>
</dbReference>
<accession>A0A1A9Z3I3</accession>
<dbReference type="PROSITE" id="PS51029">
    <property type="entry name" value="MADF"/>
    <property type="match status" value="1"/>
</dbReference>
<organism evidence="3 4">
    <name type="scientific">Glossina pallidipes</name>
    <name type="common">Tsetse fly</name>
    <dbReference type="NCBI Taxonomy" id="7398"/>
    <lineage>
        <taxon>Eukaryota</taxon>
        <taxon>Metazoa</taxon>
        <taxon>Ecdysozoa</taxon>
        <taxon>Arthropoda</taxon>
        <taxon>Hexapoda</taxon>
        <taxon>Insecta</taxon>
        <taxon>Pterygota</taxon>
        <taxon>Neoptera</taxon>
        <taxon>Endopterygota</taxon>
        <taxon>Diptera</taxon>
        <taxon>Brachycera</taxon>
        <taxon>Muscomorpha</taxon>
        <taxon>Hippoboscoidea</taxon>
        <taxon>Glossinidae</taxon>
        <taxon>Glossina</taxon>
    </lineage>
</organism>
<reference evidence="3" key="2">
    <citation type="submission" date="2020-05" db="UniProtKB">
        <authorList>
            <consortium name="EnsemblMetazoa"/>
        </authorList>
    </citation>
    <scope>IDENTIFICATION</scope>
    <source>
        <strain evidence="3">IAEA</strain>
    </source>
</reference>
<feature type="region of interest" description="Disordered" evidence="1">
    <location>
        <begin position="113"/>
        <end position="139"/>
    </location>
</feature>
<evidence type="ECO:0000313" key="4">
    <source>
        <dbReference type="Proteomes" id="UP000092445"/>
    </source>
</evidence>
<dbReference type="GO" id="GO:0006357">
    <property type="term" value="P:regulation of transcription by RNA polymerase II"/>
    <property type="evidence" value="ECO:0007669"/>
    <property type="project" value="TreeGrafter"/>
</dbReference>
<name>A0A1A9Z3I3_GLOPL</name>
<evidence type="ECO:0000256" key="1">
    <source>
        <dbReference type="SAM" id="MobiDB-lite"/>
    </source>
</evidence>
<dbReference type="SMART" id="SM00595">
    <property type="entry name" value="MADF"/>
    <property type="match status" value="1"/>
</dbReference>
<dbReference type="VEuPathDB" id="VectorBase:GPAI002794"/>
<keyword evidence="4" id="KW-1185">Reference proteome</keyword>
<dbReference type="AlphaFoldDB" id="A0A1A9Z3I3"/>
<dbReference type="InterPro" id="IPR039353">
    <property type="entry name" value="TF_Adf1"/>
</dbReference>
<feature type="domain" description="MADF" evidence="2">
    <location>
        <begin position="15"/>
        <end position="108"/>
    </location>
</feature>
<dbReference type="InterPro" id="IPR006578">
    <property type="entry name" value="MADF-dom"/>
</dbReference>
<protein>
    <submittedName>
        <fullName evidence="3">MADF domain-containing protein</fullName>
    </submittedName>
</protein>
<dbReference type="GO" id="GO:0005634">
    <property type="term" value="C:nucleus"/>
    <property type="evidence" value="ECO:0007669"/>
    <property type="project" value="TreeGrafter"/>
</dbReference>
<reference evidence="4" key="1">
    <citation type="submission" date="2014-03" db="EMBL/GenBank/DDBJ databases">
        <authorList>
            <person name="Aksoy S."/>
            <person name="Warren W."/>
            <person name="Wilson R.K."/>
        </authorList>
    </citation>
    <scope>NUCLEOTIDE SEQUENCE [LARGE SCALE GENOMIC DNA]</scope>
    <source>
        <strain evidence="4">IAEA</strain>
    </source>
</reference>
<dbReference type="EnsemblMetazoa" id="GPAI002794-RA">
    <property type="protein sequence ID" value="GPAI002794-PA"/>
    <property type="gene ID" value="GPAI002794"/>
</dbReference>
<sequence>MTKTSHKKNRPFDFKLIDLVEPHPVLYMRQIPGMSSFEIMKTKNNIWQQIALEMGQEVKFCLSRWNNLRGQFQKELRHCTELCPKSGKIRGSSWPYLERLRFLENTLQYNKPKKSRLSKRKQEQLQQMQDDWKADDSGGNIDKISDIEDHSVQNITQHIGGENNPITESYTEDSDYGLIEELAEEVMGPDSSTISPSNLEKIEALLFGFEGETRNRVERRITAFLCKCQLRILNREDIDDFSSRALLALQETLHVIADLT</sequence>
<evidence type="ECO:0000313" key="3">
    <source>
        <dbReference type="EnsemblMetazoa" id="GPAI002794-PA"/>
    </source>
</evidence>
<dbReference type="GO" id="GO:0005667">
    <property type="term" value="C:transcription regulator complex"/>
    <property type="evidence" value="ECO:0007669"/>
    <property type="project" value="TreeGrafter"/>
</dbReference>